<dbReference type="GO" id="GO:0005654">
    <property type="term" value="C:nucleoplasm"/>
    <property type="evidence" value="ECO:0007669"/>
    <property type="project" value="UniProtKB-ARBA"/>
</dbReference>
<dbReference type="PANTHER" id="PTHR21964">
    <property type="entry name" value="BREAST CANCER METASTASIS-SUPPRESSOR 1"/>
    <property type="match status" value="1"/>
</dbReference>
<name>K1WK50_MARBU</name>
<proteinExistence type="predicted"/>
<dbReference type="EMBL" id="JH921455">
    <property type="protein sequence ID" value="EKD12597.1"/>
    <property type="molecule type" value="Genomic_DNA"/>
</dbReference>
<dbReference type="Proteomes" id="UP000006753">
    <property type="component" value="Unassembled WGS sequence"/>
</dbReference>
<dbReference type="OrthoDB" id="20886at2759"/>
<keyword evidence="5" id="KW-0539">Nucleus</keyword>
<feature type="compositionally biased region" description="Acidic residues" evidence="7">
    <location>
        <begin position="236"/>
        <end position="251"/>
    </location>
</feature>
<dbReference type="Pfam" id="PF08598">
    <property type="entry name" value="Sds3"/>
    <property type="match status" value="1"/>
</dbReference>
<sequence length="692" mass="77363">MSVSMDLGVDALLQAAQAEEALNEVEVGDDDREDGSSSLSEIEDNNIDEEEDEDLEGSEDLSNPSENDSEAETERLEESPIKFRQQQDLVMSSQNYKHSPSKLNKQISPTDMDMEEDDEDDDPLSSDDISHNESPDSPKSSEQGEAELEPTTAATYLDEPSGDIVKTLLSASDADTRKRKRSIMAGTSLDDDLEEPLRKRTGSVMTPGRDYAVEDEANPDYEEQLSNPISGNVSGEEGEATQENEGPEEAGDAVVPEELAPEIIDAPTSPKRRGRKKKKVVENGIGGREDPDADVAVNGDHEVRNGEEGSAENEGYDEVEAANKNEEELVEKKRIALEQLSAIERQFTAFRDRVYDERLEQLNREEAMLRQNKITHPDYLAMIQCIDARRDDKLRIADNLRTLEMQNLRNHSVAKRSQILVQYQQEVREIRERKLEQLGKQWYEIQHDRRNHAGSIPDYTLKYPATKAQQVQNQMAYNTEVSILSGVAKYVGFPAAPTMASATAAELEDDFEKMGRTRQAQPMPVPMQELQALRNAGSRSRFKPAEEQFIEQTPWANPQHPSHAHLLQRQTPAQQTPRTSTQAPARRHSHQPGVQPISGTFSNNSSSTMTGRISPHNPFVNSHSHTIVPSPLGSRQPSLSPQQNRHPPSNSQDFPKSNIVHHHSPPAGPSEVPREFAHEVRREQAAAMMGRF</sequence>
<keyword evidence="9" id="KW-1185">Reference proteome</keyword>
<dbReference type="AlphaFoldDB" id="K1WK50"/>
<keyword evidence="3" id="KW-0805">Transcription regulation</keyword>
<evidence type="ECO:0000256" key="2">
    <source>
        <dbReference type="ARBA" id="ARBA00022491"/>
    </source>
</evidence>
<dbReference type="InterPro" id="IPR013907">
    <property type="entry name" value="Sds3"/>
</dbReference>
<evidence type="ECO:0000313" key="8">
    <source>
        <dbReference type="EMBL" id="EKD12597.1"/>
    </source>
</evidence>
<evidence type="ECO:0000256" key="5">
    <source>
        <dbReference type="ARBA" id="ARBA00023242"/>
    </source>
</evidence>
<feature type="compositionally biased region" description="Acidic residues" evidence="7">
    <location>
        <begin position="41"/>
        <end position="59"/>
    </location>
</feature>
<evidence type="ECO:0000256" key="7">
    <source>
        <dbReference type="SAM" id="MobiDB-lite"/>
    </source>
</evidence>
<feature type="compositionally biased region" description="Basic residues" evidence="7">
    <location>
        <begin position="270"/>
        <end position="279"/>
    </location>
</feature>
<feature type="compositionally biased region" description="Polar residues" evidence="7">
    <location>
        <begin position="84"/>
        <end position="109"/>
    </location>
</feature>
<evidence type="ECO:0000256" key="4">
    <source>
        <dbReference type="ARBA" id="ARBA00023163"/>
    </source>
</evidence>
<dbReference type="InParanoid" id="K1WK50"/>
<evidence type="ECO:0000313" key="9">
    <source>
        <dbReference type="Proteomes" id="UP000006753"/>
    </source>
</evidence>
<feature type="compositionally biased region" description="Basic and acidic residues" evidence="7">
    <location>
        <begin position="72"/>
        <end position="81"/>
    </location>
</feature>
<keyword evidence="6" id="KW-0175">Coiled coil</keyword>
<reference evidence="8 9" key="1">
    <citation type="journal article" date="2012" name="BMC Genomics">
        <title>Sequencing the genome of Marssonina brunnea reveals fungus-poplar co-evolution.</title>
        <authorList>
            <person name="Zhu S."/>
            <person name="Cao Y.-Z."/>
            <person name="Jiang C."/>
            <person name="Tan B.-Y."/>
            <person name="Wang Z."/>
            <person name="Feng S."/>
            <person name="Zhang L."/>
            <person name="Su X.-H."/>
            <person name="Brejova B."/>
            <person name="Vinar T."/>
            <person name="Xu M."/>
            <person name="Wang M.-X."/>
            <person name="Zhang S.-G."/>
            <person name="Huang M.-R."/>
            <person name="Wu R."/>
            <person name="Zhou Y."/>
        </authorList>
    </citation>
    <scope>NUCLEOTIDE SEQUENCE [LARGE SCALE GENOMIC DNA]</scope>
    <source>
        <strain evidence="8 9">MB_m1</strain>
    </source>
</reference>
<organism evidence="8 9">
    <name type="scientific">Marssonina brunnea f. sp. multigermtubi (strain MB_m1)</name>
    <name type="common">Marssonina leaf spot fungus</name>
    <dbReference type="NCBI Taxonomy" id="1072389"/>
    <lineage>
        <taxon>Eukaryota</taxon>
        <taxon>Fungi</taxon>
        <taxon>Dikarya</taxon>
        <taxon>Ascomycota</taxon>
        <taxon>Pezizomycotina</taxon>
        <taxon>Leotiomycetes</taxon>
        <taxon>Helotiales</taxon>
        <taxon>Drepanopezizaceae</taxon>
        <taxon>Drepanopeziza</taxon>
    </lineage>
</organism>
<dbReference type="HOGENOM" id="CLU_012439_1_0_1"/>
<keyword evidence="2" id="KW-0678">Repressor</keyword>
<feature type="compositionally biased region" description="Acidic residues" evidence="7">
    <location>
        <begin position="112"/>
        <end position="125"/>
    </location>
</feature>
<feature type="compositionally biased region" description="Low complexity" evidence="7">
    <location>
        <begin position="568"/>
        <end position="584"/>
    </location>
</feature>
<gene>
    <name evidence="8" type="ORF">MBM_09166</name>
</gene>
<comment type="subcellular location">
    <subcellularLocation>
        <location evidence="1">Nucleus</location>
    </subcellularLocation>
</comment>
<evidence type="ECO:0000256" key="1">
    <source>
        <dbReference type="ARBA" id="ARBA00004123"/>
    </source>
</evidence>
<feature type="coiled-coil region" evidence="6">
    <location>
        <begin position="316"/>
        <end position="346"/>
    </location>
</feature>
<accession>K1WK50</accession>
<dbReference type="GO" id="GO:0010468">
    <property type="term" value="P:regulation of gene expression"/>
    <property type="evidence" value="ECO:0007669"/>
    <property type="project" value="UniProtKB-ARBA"/>
</dbReference>
<feature type="compositionally biased region" description="Polar residues" evidence="7">
    <location>
        <begin position="224"/>
        <end position="233"/>
    </location>
</feature>
<feature type="compositionally biased region" description="Polar residues" evidence="7">
    <location>
        <begin position="597"/>
        <end position="611"/>
    </location>
</feature>
<feature type="region of interest" description="Disordered" evidence="7">
    <location>
        <begin position="21"/>
        <end position="297"/>
    </location>
</feature>
<feature type="compositionally biased region" description="Polar residues" evidence="7">
    <location>
        <begin position="619"/>
        <end position="655"/>
    </location>
</feature>
<dbReference type="OMA" id="DTPWANP"/>
<evidence type="ECO:0000256" key="3">
    <source>
        <dbReference type="ARBA" id="ARBA00023015"/>
    </source>
</evidence>
<feature type="region of interest" description="Disordered" evidence="7">
    <location>
        <begin position="555"/>
        <end position="676"/>
    </location>
</feature>
<dbReference type="eggNOG" id="ENOG502S14R">
    <property type="taxonomic scope" value="Eukaryota"/>
</dbReference>
<keyword evidence="4" id="KW-0804">Transcription</keyword>
<dbReference type="KEGG" id="mbe:MBM_09166"/>
<feature type="compositionally biased region" description="Acidic residues" evidence="7">
    <location>
        <begin position="213"/>
        <end position="223"/>
    </location>
</feature>
<feature type="compositionally biased region" description="Acidic residues" evidence="7">
    <location>
        <begin position="21"/>
        <end position="33"/>
    </location>
</feature>
<evidence type="ECO:0000256" key="6">
    <source>
        <dbReference type="SAM" id="Coils"/>
    </source>
</evidence>
<dbReference type="SMART" id="SM01401">
    <property type="entry name" value="Sds3"/>
    <property type="match status" value="1"/>
</dbReference>
<dbReference type="STRING" id="1072389.K1WK50"/>
<protein>
    <submittedName>
        <fullName evidence="8">Transcriptional regulatory protein DEP1</fullName>
    </submittedName>
</protein>